<reference evidence="4 5" key="1">
    <citation type="submission" date="2019-07" db="EMBL/GenBank/DDBJ databases">
        <title>Whole genome shotgun sequence of Halobacillus faecis NBRC 103569.</title>
        <authorList>
            <person name="Hosoyama A."/>
            <person name="Uohara A."/>
            <person name="Ohji S."/>
            <person name="Ichikawa N."/>
        </authorList>
    </citation>
    <scope>NUCLEOTIDE SEQUENCE [LARGE SCALE GENOMIC DNA]</scope>
    <source>
        <strain evidence="4 5">NBRC 103569</strain>
    </source>
</reference>
<dbReference type="InterPro" id="IPR029057">
    <property type="entry name" value="PRTase-like"/>
</dbReference>
<dbReference type="SUPFAM" id="SSF53271">
    <property type="entry name" value="PRTase-like"/>
    <property type="match status" value="1"/>
</dbReference>
<feature type="region of interest" description="Disordered" evidence="2">
    <location>
        <begin position="151"/>
        <end position="170"/>
    </location>
</feature>
<name>A0A511WU49_9BACI</name>
<proteinExistence type="inferred from homology"/>
<dbReference type="AlphaFoldDB" id="A0A511WU49"/>
<evidence type="ECO:0000256" key="2">
    <source>
        <dbReference type="SAM" id="MobiDB-lite"/>
    </source>
</evidence>
<evidence type="ECO:0000313" key="4">
    <source>
        <dbReference type="EMBL" id="GEN54437.1"/>
    </source>
</evidence>
<dbReference type="InterPro" id="IPR051910">
    <property type="entry name" value="ComF/GntX_DNA_util-trans"/>
</dbReference>
<feature type="domain" description="Phosphoribosyltransferase" evidence="3">
    <location>
        <begin position="178"/>
        <end position="220"/>
    </location>
</feature>
<protein>
    <submittedName>
        <fullName evidence="4">ComF operon protein 3</fullName>
    </submittedName>
</protein>
<organism evidence="4 5">
    <name type="scientific">Halobacillus faecis</name>
    <dbReference type="NCBI Taxonomy" id="360184"/>
    <lineage>
        <taxon>Bacteria</taxon>
        <taxon>Bacillati</taxon>
        <taxon>Bacillota</taxon>
        <taxon>Bacilli</taxon>
        <taxon>Bacillales</taxon>
        <taxon>Bacillaceae</taxon>
        <taxon>Halobacillus</taxon>
    </lineage>
</organism>
<keyword evidence="5" id="KW-1185">Reference proteome</keyword>
<comment type="caution">
    <text evidence="4">The sequence shown here is derived from an EMBL/GenBank/DDBJ whole genome shotgun (WGS) entry which is preliminary data.</text>
</comment>
<sequence length="221" mass="25645">MRCLSCHTEIIPEVTWSTFWKPPTKDVACPMCIEQLNEISDPFCPQCHRPDHKGVCKDCQLWEKTHTDVLERNVSVFPYNEFHKDIVARWKYRGDYVLVDIYKEAIQRKWSASGFKGMQVIHVPLSEERMQERGFNQSEAIIGLLGERSTSPFERTHSEKQSKRGKKDRMYSKNPFQLIEATSKPVVLVDDIYTTGRTIRHMAALLKETGCPSVSSFTIFR</sequence>
<evidence type="ECO:0000313" key="5">
    <source>
        <dbReference type="Proteomes" id="UP000321886"/>
    </source>
</evidence>
<evidence type="ECO:0000259" key="3">
    <source>
        <dbReference type="Pfam" id="PF00156"/>
    </source>
</evidence>
<dbReference type="Pfam" id="PF00156">
    <property type="entry name" value="Pribosyltran"/>
    <property type="match status" value="1"/>
</dbReference>
<evidence type="ECO:0000256" key="1">
    <source>
        <dbReference type="ARBA" id="ARBA00008007"/>
    </source>
</evidence>
<dbReference type="EMBL" id="BJYD01000024">
    <property type="protein sequence ID" value="GEN54437.1"/>
    <property type="molecule type" value="Genomic_DNA"/>
</dbReference>
<dbReference type="RefSeq" id="WP_146817004.1">
    <property type="nucleotide sequence ID" value="NZ_BJYD01000024.1"/>
</dbReference>
<dbReference type="PANTHER" id="PTHR47505">
    <property type="entry name" value="DNA UTILIZATION PROTEIN YHGH"/>
    <property type="match status" value="1"/>
</dbReference>
<dbReference type="OrthoDB" id="9779910at2"/>
<dbReference type="InterPro" id="IPR000836">
    <property type="entry name" value="PRTase_dom"/>
</dbReference>
<gene>
    <name evidence="4" type="primary">comFC</name>
    <name evidence="4" type="ORF">HFA01_26990</name>
</gene>
<comment type="similarity">
    <text evidence="1">Belongs to the ComF/GntX family.</text>
</comment>
<dbReference type="Gene3D" id="3.40.50.2020">
    <property type="match status" value="1"/>
</dbReference>
<dbReference type="Proteomes" id="UP000321886">
    <property type="component" value="Unassembled WGS sequence"/>
</dbReference>
<dbReference type="CDD" id="cd06223">
    <property type="entry name" value="PRTases_typeI"/>
    <property type="match status" value="1"/>
</dbReference>
<accession>A0A511WU49</accession>
<dbReference type="PANTHER" id="PTHR47505:SF1">
    <property type="entry name" value="DNA UTILIZATION PROTEIN YHGH"/>
    <property type="match status" value="1"/>
</dbReference>